<comment type="function">
    <text evidence="7">Activator of cell division through the inhibition of FtsZ GTPase activity, therefore promoting FtsZ assembly into bundles of protofilaments necessary for the formation of the division Z ring. It is recruited early at mid-cell but it is not essential for cell division.</text>
</comment>
<comment type="subunit">
    <text evidence="8">Homodimer. Interacts with FtsZ.</text>
</comment>
<accession>A0A0H1RCW9</accession>
<dbReference type="AlphaFoldDB" id="A0A0H1RCW9"/>
<protein>
    <recommendedName>
        <fullName evidence="2">Cell division protein ZapA</fullName>
    </recommendedName>
    <alternativeName>
        <fullName evidence="9">Z ring-associated protein ZapA</fullName>
    </alternativeName>
</protein>
<dbReference type="PANTHER" id="PTHR34981:SF1">
    <property type="entry name" value="CELL DIVISION PROTEIN ZAPA"/>
    <property type="match status" value="1"/>
</dbReference>
<dbReference type="GO" id="GO:0005829">
    <property type="term" value="C:cytosol"/>
    <property type="evidence" value="ECO:0007669"/>
    <property type="project" value="TreeGrafter"/>
</dbReference>
<keyword evidence="3" id="KW-0963">Cytoplasm</keyword>
<proteinExistence type="predicted"/>
<comment type="caution">
    <text evidence="11">The sequence shown here is derived from an EMBL/GenBank/DDBJ whole genome shotgun (WGS) entry which is preliminary data.</text>
</comment>
<reference evidence="11 12" key="1">
    <citation type="submission" date="2015-05" db="EMBL/GenBank/DDBJ databases">
        <title>Draft genome sequence of Microvirga vignae strain BR3299, a novel nitrogen fixing bacteria isolated from Brazil semi-aired region.</title>
        <authorList>
            <person name="Zilli J.E."/>
            <person name="Passos S.R."/>
            <person name="Leite J."/>
            <person name="Baldani J.I."/>
            <person name="Xavier G.R."/>
            <person name="Rumjaneck N.G."/>
            <person name="Simoes-Araujo J.L."/>
        </authorList>
    </citation>
    <scope>NUCLEOTIDE SEQUENCE [LARGE SCALE GENOMIC DNA]</scope>
    <source>
        <strain evidence="11 12">BR3299</strain>
    </source>
</reference>
<organism evidence="11 12">
    <name type="scientific">Microvirga vignae</name>
    <dbReference type="NCBI Taxonomy" id="1225564"/>
    <lineage>
        <taxon>Bacteria</taxon>
        <taxon>Pseudomonadati</taxon>
        <taxon>Pseudomonadota</taxon>
        <taxon>Alphaproteobacteria</taxon>
        <taxon>Hyphomicrobiales</taxon>
        <taxon>Methylobacteriaceae</taxon>
        <taxon>Microvirga</taxon>
    </lineage>
</organism>
<dbReference type="GO" id="GO:0043093">
    <property type="term" value="P:FtsZ-dependent cytokinesis"/>
    <property type="evidence" value="ECO:0007669"/>
    <property type="project" value="TreeGrafter"/>
</dbReference>
<dbReference type="InterPro" id="IPR042233">
    <property type="entry name" value="Cell_div_ZapA_N"/>
</dbReference>
<evidence type="ECO:0000256" key="3">
    <source>
        <dbReference type="ARBA" id="ARBA00022490"/>
    </source>
</evidence>
<evidence type="ECO:0000256" key="7">
    <source>
        <dbReference type="ARBA" id="ARBA00024910"/>
    </source>
</evidence>
<keyword evidence="4 11" id="KW-0132">Cell division</keyword>
<dbReference type="PATRIC" id="fig|1225564.3.peg.3033"/>
<evidence type="ECO:0000256" key="8">
    <source>
        <dbReference type="ARBA" id="ARBA00026068"/>
    </source>
</evidence>
<evidence type="ECO:0000256" key="1">
    <source>
        <dbReference type="ARBA" id="ARBA00004496"/>
    </source>
</evidence>
<evidence type="ECO:0000256" key="4">
    <source>
        <dbReference type="ARBA" id="ARBA00022618"/>
    </source>
</evidence>
<evidence type="ECO:0000313" key="11">
    <source>
        <dbReference type="EMBL" id="KLK92904.1"/>
    </source>
</evidence>
<dbReference type="Pfam" id="PF05164">
    <property type="entry name" value="ZapA"/>
    <property type="match status" value="1"/>
</dbReference>
<evidence type="ECO:0000256" key="2">
    <source>
        <dbReference type="ARBA" id="ARBA00015195"/>
    </source>
</evidence>
<comment type="subcellular location">
    <subcellularLocation>
        <location evidence="1">Cytoplasm</location>
    </subcellularLocation>
</comment>
<dbReference type="OrthoDB" id="9797575at2"/>
<dbReference type="SUPFAM" id="SSF102829">
    <property type="entry name" value="Cell division protein ZapA-like"/>
    <property type="match status" value="1"/>
</dbReference>
<dbReference type="GO" id="GO:0030428">
    <property type="term" value="C:cell septum"/>
    <property type="evidence" value="ECO:0007669"/>
    <property type="project" value="TreeGrafter"/>
</dbReference>
<dbReference type="PANTHER" id="PTHR34981">
    <property type="entry name" value="CELL DIVISION PROTEIN ZAPA"/>
    <property type="match status" value="1"/>
</dbReference>
<dbReference type="GO" id="GO:0000917">
    <property type="term" value="P:division septum assembly"/>
    <property type="evidence" value="ECO:0007669"/>
    <property type="project" value="UniProtKB-KW"/>
</dbReference>
<dbReference type="Proteomes" id="UP000035489">
    <property type="component" value="Unassembled WGS sequence"/>
</dbReference>
<sequence length="140" mass="14914">MAQVTVTIAGHTYRIACAEGEEAHLERLAAAYDSRIAEMRAAFGEIGDLRLHVMAAMTQADELDATKRRLVALEAELAGLKSFGSSGDERTLMIEARLAEGVVKAAERIEQLARSLNATGQGETLKPSRTALADPGSCAE</sequence>
<evidence type="ECO:0000256" key="10">
    <source>
        <dbReference type="SAM" id="MobiDB-lite"/>
    </source>
</evidence>
<dbReference type="GO" id="GO:0000921">
    <property type="term" value="P:septin ring assembly"/>
    <property type="evidence" value="ECO:0007669"/>
    <property type="project" value="TreeGrafter"/>
</dbReference>
<dbReference type="InterPro" id="IPR036192">
    <property type="entry name" value="Cell_div_ZapA-like_sf"/>
</dbReference>
<dbReference type="EMBL" id="LCYG01000028">
    <property type="protein sequence ID" value="KLK92904.1"/>
    <property type="molecule type" value="Genomic_DNA"/>
</dbReference>
<dbReference type="GO" id="GO:0032153">
    <property type="term" value="C:cell division site"/>
    <property type="evidence" value="ECO:0007669"/>
    <property type="project" value="TreeGrafter"/>
</dbReference>
<dbReference type="Gene3D" id="3.30.160.880">
    <property type="entry name" value="Cell division protein ZapA protomer, N-terminal domain"/>
    <property type="match status" value="1"/>
</dbReference>
<feature type="region of interest" description="Disordered" evidence="10">
    <location>
        <begin position="120"/>
        <end position="140"/>
    </location>
</feature>
<keyword evidence="6" id="KW-0131">Cell cycle</keyword>
<dbReference type="RefSeq" id="WP_047189199.1">
    <property type="nucleotide sequence ID" value="NZ_LCYG01000028.1"/>
</dbReference>
<evidence type="ECO:0000256" key="6">
    <source>
        <dbReference type="ARBA" id="ARBA00023306"/>
    </source>
</evidence>
<dbReference type="InterPro" id="IPR007838">
    <property type="entry name" value="Cell_div_ZapA-like"/>
</dbReference>
<gene>
    <name evidence="11" type="ORF">AA309_11680</name>
</gene>
<dbReference type="STRING" id="1225564.AA309_11680"/>
<keyword evidence="12" id="KW-1185">Reference proteome</keyword>
<name>A0A0H1RCW9_9HYPH</name>
<evidence type="ECO:0000256" key="9">
    <source>
        <dbReference type="ARBA" id="ARBA00033158"/>
    </source>
</evidence>
<evidence type="ECO:0000256" key="5">
    <source>
        <dbReference type="ARBA" id="ARBA00023210"/>
    </source>
</evidence>
<keyword evidence="5" id="KW-0717">Septation</keyword>
<evidence type="ECO:0000313" key="12">
    <source>
        <dbReference type="Proteomes" id="UP000035489"/>
    </source>
</evidence>